<evidence type="ECO:0000256" key="1">
    <source>
        <dbReference type="SAM" id="MobiDB-lite"/>
    </source>
</evidence>
<feature type="compositionally biased region" description="Basic and acidic residues" evidence="1">
    <location>
        <begin position="34"/>
        <end position="43"/>
    </location>
</feature>
<accession>A0ABV1V3K9</accession>
<organism evidence="2 3">
    <name type="scientific">Streptomyces xantholiticus</name>
    <dbReference type="NCBI Taxonomy" id="68285"/>
    <lineage>
        <taxon>Bacteria</taxon>
        <taxon>Bacillati</taxon>
        <taxon>Actinomycetota</taxon>
        <taxon>Actinomycetes</taxon>
        <taxon>Kitasatosporales</taxon>
        <taxon>Streptomycetaceae</taxon>
        <taxon>Streptomyces</taxon>
    </lineage>
</organism>
<dbReference type="EMBL" id="JBEPBX010000041">
    <property type="protein sequence ID" value="MER6617608.1"/>
    <property type="molecule type" value="Genomic_DNA"/>
</dbReference>
<comment type="caution">
    <text evidence="2">The sequence shown here is derived from an EMBL/GenBank/DDBJ whole genome shotgun (WGS) entry which is preliminary data.</text>
</comment>
<feature type="region of interest" description="Disordered" evidence="1">
    <location>
        <begin position="1"/>
        <end position="73"/>
    </location>
</feature>
<protein>
    <submittedName>
        <fullName evidence="2">Uncharacterized protein</fullName>
    </submittedName>
</protein>
<proteinExistence type="predicted"/>
<dbReference type="Proteomes" id="UP001445472">
    <property type="component" value="Unassembled WGS sequence"/>
</dbReference>
<reference evidence="2 3" key="1">
    <citation type="submission" date="2024-06" db="EMBL/GenBank/DDBJ databases">
        <title>The Natural Products Discovery Center: Release of the First 8490 Sequenced Strains for Exploring Actinobacteria Biosynthetic Diversity.</title>
        <authorList>
            <person name="Kalkreuter E."/>
            <person name="Kautsar S.A."/>
            <person name="Yang D."/>
            <person name="Bader C.D."/>
            <person name="Teijaro C.N."/>
            <person name="Fluegel L."/>
            <person name="Davis C.M."/>
            <person name="Simpson J.R."/>
            <person name="Lauterbach L."/>
            <person name="Steele A.D."/>
            <person name="Gui C."/>
            <person name="Meng S."/>
            <person name="Li G."/>
            <person name="Viehrig K."/>
            <person name="Ye F."/>
            <person name="Su P."/>
            <person name="Kiefer A.F."/>
            <person name="Nichols A."/>
            <person name="Cepeda A.J."/>
            <person name="Yan W."/>
            <person name="Fan B."/>
            <person name="Jiang Y."/>
            <person name="Adhikari A."/>
            <person name="Zheng C.-J."/>
            <person name="Schuster L."/>
            <person name="Cowan T.M."/>
            <person name="Smanski M.J."/>
            <person name="Chevrette M.G."/>
            <person name="De Carvalho L.P.S."/>
            <person name="Shen B."/>
        </authorList>
    </citation>
    <scope>NUCLEOTIDE SEQUENCE [LARGE SCALE GENOMIC DNA]</scope>
    <source>
        <strain evidence="2 3">NPDC000837</strain>
    </source>
</reference>
<gene>
    <name evidence="2" type="ORF">ABT276_30675</name>
</gene>
<name>A0ABV1V3K9_9ACTN</name>
<evidence type="ECO:0000313" key="3">
    <source>
        <dbReference type="Proteomes" id="UP001445472"/>
    </source>
</evidence>
<dbReference type="RefSeq" id="WP_351978666.1">
    <property type="nucleotide sequence ID" value="NZ_JBEPBX010000041.1"/>
</dbReference>
<evidence type="ECO:0000313" key="2">
    <source>
        <dbReference type="EMBL" id="MER6617608.1"/>
    </source>
</evidence>
<keyword evidence="3" id="KW-1185">Reference proteome</keyword>
<sequence length="153" mass="16680">MRHQQREDLPPTAVPPGTFGDAGETHAPAAPSGRDGKQAERSASHSARPGPVDEPLQPVLDPGAAPLLPQDERAGLEQRLHHAMADFVDDPHRAVAEAADILDDTGDRLTACLAEQRRTLRASADAGADKDDTEELRLVLQRYREVTERLLRF</sequence>